<evidence type="ECO:0000313" key="5">
    <source>
        <dbReference type="Proteomes" id="UP000886520"/>
    </source>
</evidence>
<protein>
    <recommendedName>
        <fullName evidence="3">Replitron HUH endonuclease domain-containing protein</fullName>
    </recommendedName>
</protein>
<feature type="coiled-coil region" evidence="1">
    <location>
        <begin position="267"/>
        <end position="301"/>
    </location>
</feature>
<feature type="domain" description="Replitron HUH endonuclease" evidence="3">
    <location>
        <begin position="40"/>
        <end position="166"/>
    </location>
</feature>
<dbReference type="OrthoDB" id="1990019at2759"/>
<keyword evidence="1" id="KW-0175">Coiled coil</keyword>
<keyword evidence="5" id="KW-1185">Reference proteome</keyword>
<comment type="caution">
    <text evidence="4">The sequence shown here is derived from an EMBL/GenBank/DDBJ whole genome shotgun (WGS) entry which is preliminary data.</text>
</comment>
<proteinExistence type="predicted"/>
<name>A0A9D4UW44_ADICA</name>
<feature type="region of interest" description="Disordered" evidence="2">
    <location>
        <begin position="1"/>
        <end position="20"/>
    </location>
</feature>
<organism evidence="4 5">
    <name type="scientific">Adiantum capillus-veneris</name>
    <name type="common">Maidenhair fern</name>
    <dbReference type="NCBI Taxonomy" id="13818"/>
    <lineage>
        <taxon>Eukaryota</taxon>
        <taxon>Viridiplantae</taxon>
        <taxon>Streptophyta</taxon>
        <taxon>Embryophyta</taxon>
        <taxon>Tracheophyta</taxon>
        <taxon>Polypodiopsida</taxon>
        <taxon>Polypodiidae</taxon>
        <taxon>Polypodiales</taxon>
        <taxon>Pteridineae</taxon>
        <taxon>Pteridaceae</taxon>
        <taxon>Vittarioideae</taxon>
        <taxon>Adiantum</taxon>
    </lineage>
</organism>
<dbReference type="InterPro" id="IPR054424">
    <property type="entry name" value="Replitron_HUH"/>
</dbReference>
<dbReference type="Proteomes" id="UP000886520">
    <property type="component" value="Chromosome 9"/>
</dbReference>
<dbReference type="EMBL" id="JABFUD020000009">
    <property type="protein sequence ID" value="KAI5075094.1"/>
    <property type="molecule type" value="Genomic_DNA"/>
</dbReference>
<evidence type="ECO:0000259" key="3">
    <source>
        <dbReference type="Pfam" id="PF21859"/>
    </source>
</evidence>
<evidence type="ECO:0000256" key="1">
    <source>
        <dbReference type="SAM" id="Coils"/>
    </source>
</evidence>
<feature type="compositionally biased region" description="Basic and acidic residues" evidence="2">
    <location>
        <begin position="1"/>
        <end position="10"/>
    </location>
</feature>
<dbReference type="AlphaFoldDB" id="A0A9D4UW44"/>
<evidence type="ECO:0000256" key="2">
    <source>
        <dbReference type="SAM" id="MobiDB-lite"/>
    </source>
</evidence>
<dbReference type="Pfam" id="PF21859">
    <property type="entry name" value="Replitron_HUH"/>
    <property type="match status" value="1"/>
</dbReference>
<reference evidence="4" key="1">
    <citation type="submission" date="2021-01" db="EMBL/GenBank/DDBJ databases">
        <title>Adiantum capillus-veneris genome.</title>
        <authorList>
            <person name="Fang Y."/>
            <person name="Liao Q."/>
        </authorList>
    </citation>
    <scope>NUCLEOTIDE SEQUENCE</scope>
    <source>
        <strain evidence="4">H3</strain>
        <tissue evidence="4">Leaf</tissue>
    </source>
</reference>
<gene>
    <name evidence="4" type="ORF">GOP47_0009170</name>
</gene>
<sequence>MGRLKSEVRGKGKQGVTNTEGCNVVSSKAKKPEARVMEVSVTISVGGDDVDIGLLGCMRLFLERETLAGLRALERGGALLHLHLQMVVRLWATSLIAVNRKIKAYLGWGKSAPAGGMVLCRGLKQHKMHTFEGMVGYCLKDQDEPHFQKVVYNISSNDVNSGVELYSLYGADELKNRVCLTPVNIFDRALIVEMDEEDENQMLRLSETQPDESFGMIEDTQIDRIEDALAAILKELAGDQATNTRPLQSELIEAIRSSRGTIEDYAINVADIQVTKLEEQILSLEKELTALKAQVNRFNAILCRFSNMVNRS</sequence>
<accession>A0A9D4UW44</accession>
<evidence type="ECO:0000313" key="4">
    <source>
        <dbReference type="EMBL" id="KAI5075094.1"/>
    </source>
</evidence>